<feature type="non-terminal residue" evidence="1">
    <location>
        <position position="1"/>
    </location>
</feature>
<dbReference type="OrthoDB" id="186415at2759"/>
<name>A0A9W7L3T3_9STRA</name>
<gene>
    <name evidence="1" type="ORF">TrRE_jg7184</name>
</gene>
<dbReference type="Proteomes" id="UP001165082">
    <property type="component" value="Unassembled WGS sequence"/>
</dbReference>
<dbReference type="EMBL" id="BRXZ01008714">
    <property type="protein sequence ID" value="GMI29962.1"/>
    <property type="molecule type" value="Genomic_DNA"/>
</dbReference>
<organism evidence="1 2">
    <name type="scientific">Triparma retinervis</name>
    <dbReference type="NCBI Taxonomy" id="2557542"/>
    <lineage>
        <taxon>Eukaryota</taxon>
        <taxon>Sar</taxon>
        <taxon>Stramenopiles</taxon>
        <taxon>Ochrophyta</taxon>
        <taxon>Bolidophyceae</taxon>
        <taxon>Parmales</taxon>
        <taxon>Triparmaceae</taxon>
        <taxon>Triparma</taxon>
    </lineage>
</organism>
<reference evidence="1" key="1">
    <citation type="submission" date="2022-07" db="EMBL/GenBank/DDBJ databases">
        <title>Genome analysis of Parmales, a sister group of diatoms, reveals the evolutionary specialization of diatoms from phago-mixotrophs to photoautotrophs.</title>
        <authorList>
            <person name="Ban H."/>
            <person name="Sato S."/>
            <person name="Yoshikawa S."/>
            <person name="Kazumasa Y."/>
            <person name="Nakamura Y."/>
            <person name="Ichinomiya M."/>
            <person name="Saitoh K."/>
            <person name="Sato N."/>
            <person name="Blanc-Mathieu R."/>
            <person name="Endo H."/>
            <person name="Kuwata A."/>
            <person name="Ogata H."/>
        </authorList>
    </citation>
    <scope>NUCLEOTIDE SEQUENCE</scope>
</reference>
<dbReference type="AlphaFoldDB" id="A0A9W7L3T3"/>
<accession>A0A9W7L3T3</accession>
<evidence type="ECO:0000313" key="1">
    <source>
        <dbReference type="EMBL" id="GMI29962.1"/>
    </source>
</evidence>
<dbReference type="PROSITE" id="PS51257">
    <property type="entry name" value="PROKAR_LIPOPROTEIN"/>
    <property type="match status" value="1"/>
</dbReference>
<keyword evidence="2" id="KW-1185">Reference proteome</keyword>
<proteinExistence type="predicted"/>
<evidence type="ECO:0000313" key="2">
    <source>
        <dbReference type="Proteomes" id="UP001165082"/>
    </source>
</evidence>
<protein>
    <submittedName>
        <fullName evidence="1">Uncharacterized protein</fullName>
    </submittedName>
</protein>
<sequence>MKVNLYEMTLVLGGSASSSTGCPLMKLEEYKPAHQTKECDAIVEADLDTQASYPLETKECDPFGEEFVQFWNVTPIEVVISNQSGADCWCYLFVDGKKDKGMHSLSAGESSTIRGFTNDDGSVREILFSRPRLLKKDEDIQEPTEYEKFEVGSIRVDFHRVTSKTTYTDHGRGGGGIVTHSESFEGANKKLASKAQVGATARPGKTLLAKKSKVPSKHQGPRQMTTWHFDTQKATETIRIRYEMKDALLKDGVVTAPLLPQGDSKKGVKALGQ</sequence>
<comment type="caution">
    <text evidence="1">The sequence shown here is derived from an EMBL/GenBank/DDBJ whole genome shotgun (WGS) entry which is preliminary data.</text>
</comment>